<reference evidence="4" key="1">
    <citation type="journal article" date="2019" name="Int. J. Syst. Evol. Microbiol.">
        <title>The Global Catalogue of Microorganisms (GCM) 10K type strain sequencing project: providing services to taxonomists for standard genome sequencing and annotation.</title>
        <authorList>
            <consortium name="The Broad Institute Genomics Platform"/>
            <consortium name="The Broad Institute Genome Sequencing Center for Infectious Disease"/>
            <person name="Wu L."/>
            <person name="Ma J."/>
        </authorList>
    </citation>
    <scope>NUCLEOTIDE SEQUENCE [LARGE SCALE GENOMIC DNA]</scope>
    <source>
        <strain evidence="4">JCM 14559</strain>
    </source>
</reference>
<dbReference type="SUPFAM" id="SSF51556">
    <property type="entry name" value="Metallo-dependent hydrolases"/>
    <property type="match status" value="1"/>
</dbReference>
<dbReference type="InterPro" id="IPR032466">
    <property type="entry name" value="Metal_Hydrolase"/>
</dbReference>
<comment type="caution">
    <text evidence="3">The sequence shown here is derived from an EMBL/GenBank/DDBJ whole genome shotgun (WGS) entry which is preliminary data.</text>
</comment>
<dbReference type="Pfam" id="PF04909">
    <property type="entry name" value="Amidohydro_2"/>
    <property type="match status" value="1"/>
</dbReference>
<evidence type="ECO:0000259" key="2">
    <source>
        <dbReference type="Pfam" id="PF04909"/>
    </source>
</evidence>
<dbReference type="PANTHER" id="PTHR43569:SF2">
    <property type="entry name" value="AMIDOHYDROLASE-RELATED DOMAIN-CONTAINING PROTEIN"/>
    <property type="match status" value="1"/>
</dbReference>
<dbReference type="Gene3D" id="3.20.20.140">
    <property type="entry name" value="Metal-dependent hydrolases"/>
    <property type="match status" value="1"/>
</dbReference>
<feature type="domain" description="Amidohydrolase-related" evidence="2">
    <location>
        <begin position="14"/>
        <end position="290"/>
    </location>
</feature>
<dbReference type="InterPro" id="IPR052350">
    <property type="entry name" value="Metallo-dep_Lactonases"/>
</dbReference>
<accession>A0ABP5I5L5</accession>
<protein>
    <submittedName>
        <fullName evidence="3">Amidohydrolase family protein</fullName>
    </submittedName>
</protein>
<organism evidence="3 4">
    <name type="scientific">Kitasatospora saccharophila</name>
    <dbReference type="NCBI Taxonomy" id="407973"/>
    <lineage>
        <taxon>Bacteria</taxon>
        <taxon>Bacillati</taxon>
        <taxon>Actinomycetota</taxon>
        <taxon>Actinomycetes</taxon>
        <taxon>Kitasatosporales</taxon>
        <taxon>Streptomycetaceae</taxon>
        <taxon>Kitasatospora</taxon>
    </lineage>
</organism>
<evidence type="ECO:0000313" key="3">
    <source>
        <dbReference type="EMBL" id="GAA2093593.1"/>
    </source>
</evidence>
<dbReference type="PANTHER" id="PTHR43569">
    <property type="entry name" value="AMIDOHYDROLASE"/>
    <property type="match status" value="1"/>
</dbReference>
<proteinExistence type="inferred from homology"/>
<dbReference type="RefSeq" id="WP_344551622.1">
    <property type="nucleotide sequence ID" value="NZ_BAAANS010000010.1"/>
</dbReference>
<evidence type="ECO:0000256" key="1">
    <source>
        <dbReference type="ARBA" id="ARBA00038310"/>
    </source>
</evidence>
<dbReference type="Proteomes" id="UP001500897">
    <property type="component" value="Unassembled WGS sequence"/>
</dbReference>
<comment type="similarity">
    <text evidence="1">Belongs to the metallo-dependent hydrolases superfamily.</text>
</comment>
<evidence type="ECO:0000313" key="4">
    <source>
        <dbReference type="Proteomes" id="UP001500897"/>
    </source>
</evidence>
<dbReference type="EMBL" id="BAAANS010000010">
    <property type="protein sequence ID" value="GAA2093593.1"/>
    <property type="molecule type" value="Genomic_DNA"/>
</dbReference>
<dbReference type="InterPro" id="IPR006680">
    <property type="entry name" value="Amidohydro-rel"/>
</dbReference>
<sequence>MSPALPSPGGPPRIDAHHHLWDPAARAHDWLEEPGLAPLRRAFTLDELGPQARAAGMAGTVLVQTVTEAGETPELLAAAAADPLVRGVVGWVDLTSPGVADALAALRELPGGERLVGVRHQVQLEPDPEWLLRPDVLRGLAAVADAGLAHDLVVRPHQLPAATGAADRLPQLTFVLDHLGKPPIAGGDLEPWAGALRAFAARPNTCGKLSGLVTEADPGGWTVADLRPCAETALECFGPERLLFGSDWPVCLLAADYAEVVAAAEELTGQLSGPERGAVFGGTAARVYRLRPALAGGSLTPPAGGRAVR</sequence>
<keyword evidence="4" id="KW-1185">Reference proteome</keyword>
<name>A0ABP5I5L5_9ACTN</name>
<gene>
    <name evidence="3" type="ORF">GCM10009759_20340</name>
</gene>